<gene>
    <name evidence="1" type="ORF">DXX99_07200</name>
</gene>
<evidence type="ECO:0000313" key="1">
    <source>
        <dbReference type="EMBL" id="RDV82531.1"/>
    </source>
</evidence>
<comment type="caution">
    <text evidence="1">The sequence shown here is derived from an EMBL/GenBank/DDBJ whole genome shotgun (WGS) entry which is preliminary data.</text>
</comment>
<name>A0A3D8P4D9_9THEO</name>
<keyword evidence="2" id="KW-1185">Reference proteome</keyword>
<evidence type="ECO:0000313" key="2">
    <source>
        <dbReference type="Proteomes" id="UP000256329"/>
    </source>
</evidence>
<organism evidence="1 2">
    <name type="scientific">Ammonifex thiophilus</name>
    <dbReference type="NCBI Taxonomy" id="444093"/>
    <lineage>
        <taxon>Bacteria</taxon>
        <taxon>Bacillati</taxon>
        <taxon>Bacillota</taxon>
        <taxon>Clostridia</taxon>
        <taxon>Thermoanaerobacterales</taxon>
        <taxon>Thermoanaerobacteraceae</taxon>
        <taxon>Ammonifex</taxon>
    </lineage>
</organism>
<dbReference type="EMBL" id="QSLN01000009">
    <property type="protein sequence ID" value="RDV82531.1"/>
    <property type="molecule type" value="Genomic_DNA"/>
</dbReference>
<sequence>MGKRKNMCRDLKDRGVEAKMRWKHKGKSQTGLILATLVLLLNAMGVGLAAWQEGLVMKGTVATGEIDPVFTRCEVAGESCAPSRARTWIVDGGKRLILEVQDAYPGYYVRFRYRVANLGTVPVRFVAEAHSANPAILIDLTQPTGIIDGRGNYLEGDLSLTVGAAEECKDYCFSVCLSFQQWNAGKLLQLHLPKGVGVATGE</sequence>
<reference evidence="1 2" key="1">
    <citation type="submission" date="2018-08" db="EMBL/GenBank/DDBJ databases">
        <title>Form III RuBisCO-mediated autotrophy in Thermodesulfobium bacteria.</title>
        <authorList>
            <person name="Toshchakov S.V."/>
            <person name="Kublanov I.V."/>
            <person name="Frolov E."/>
            <person name="Bonch-Osmolovskaya E.A."/>
            <person name="Tourova T.P."/>
            <person name="Chernych N.A."/>
            <person name="Lebedinsky A.V."/>
        </authorList>
    </citation>
    <scope>NUCLEOTIDE SEQUENCE [LARGE SCALE GENOMIC DNA]</scope>
    <source>
        <strain evidence="1 2">SR</strain>
    </source>
</reference>
<dbReference type="Proteomes" id="UP000256329">
    <property type="component" value="Unassembled WGS sequence"/>
</dbReference>
<proteinExistence type="predicted"/>
<dbReference type="AlphaFoldDB" id="A0A3D8P4D9"/>
<protein>
    <submittedName>
        <fullName evidence="1">Uncharacterized protein</fullName>
    </submittedName>
</protein>
<accession>A0A3D8P4D9</accession>